<evidence type="ECO:0000313" key="2">
    <source>
        <dbReference type="Proteomes" id="UP000814033"/>
    </source>
</evidence>
<protein>
    <submittedName>
        <fullName evidence="1">Uncharacterized protein</fullName>
    </submittedName>
</protein>
<dbReference type="Proteomes" id="UP000814033">
    <property type="component" value="Unassembled WGS sequence"/>
</dbReference>
<gene>
    <name evidence="1" type="ORF">FA95DRAFT_1600078</name>
</gene>
<accession>A0ACB8R3N0</accession>
<organism evidence="1 2">
    <name type="scientific">Auriscalpium vulgare</name>
    <dbReference type="NCBI Taxonomy" id="40419"/>
    <lineage>
        <taxon>Eukaryota</taxon>
        <taxon>Fungi</taxon>
        <taxon>Dikarya</taxon>
        <taxon>Basidiomycota</taxon>
        <taxon>Agaricomycotina</taxon>
        <taxon>Agaricomycetes</taxon>
        <taxon>Russulales</taxon>
        <taxon>Auriscalpiaceae</taxon>
        <taxon>Auriscalpium</taxon>
    </lineage>
</organism>
<reference evidence="1" key="1">
    <citation type="submission" date="2021-02" db="EMBL/GenBank/DDBJ databases">
        <authorList>
            <consortium name="DOE Joint Genome Institute"/>
            <person name="Ahrendt S."/>
            <person name="Looney B.P."/>
            <person name="Miyauchi S."/>
            <person name="Morin E."/>
            <person name="Drula E."/>
            <person name="Courty P.E."/>
            <person name="Chicoki N."/>
            <person name="Fauchery L."/>
            <person name="Kohler A."/>
            <person name="Kuo A."/>
            <person name="Labutti K."/>
            <person name="Pangilinan J."/>
            <person name="Lipzen A."/>
            <person name="Riley R."/>
            <person name="Andreopoulos W."/>
            <person name="He G."/>
            <person name="Johnson J."/>
            <person name="Barry K.W."/>
            <person name="Grigoriev I.V."/>
            <person name="Nagy L."/>
            <person name="Hibbett D."/>
            <person name="Henrissat B."/>
            <person name="Matheny P.B."/>
            <person name="Labbe J."/>
            <person name="Martin F."/>
        </authorList>
    </citation>
    <scope>NUCLEOTIDE SEQUENCE</scope>
    <source>
        <strain evidence="1">FP105234-sp</strain>
    </source>
</reference>
<dbReference type="EMBL" id="MU276457">
    <property type="protein sequence ID" value="KAI0038598.1"/>
    <property type="molecule type" value="Genomic_DNA"/>
</dbReference>
<reference evidence="1" key="2">
    <citation type="journal article" date="2022" name="New Phytol.">
        <title>Evolutionary transition to the ectomycorrhizal habit in the genomes of a hyperdiverse lineage of mushroom-forming fungi.</title>
        <authorList>
            <person name="Looney B."/>
            <person name="Miyauchi S."/>
            <person name="Morin E."/>
            <person name="Drula E."/>
            <person name="Courty P.E."/>
            <person name="Kohler A."/>
            <person name="Kuo A."/>
            <person name="LaButti K."/>
            <person name="Pangilinan J."/>
            <person name="Lipzen A."/>
            <person name="Riley R."/>
            <person name="Andreopoulos W."/>
            <person name="He G."/>
            <person name="Johnson J."/>
            <person name="Nolan M."/>
            <person name="Tritt A."/>
            <person name="Barry K.W."/>
            <person name="Grigoriev I.V."/>
            <person name="Nagy L.G."/>
            <person name="Hibbett D."/>
            <person name="Henrissat B."/>
            <person name="Matheny P.B."/>
            <person name="Labbe J."/>
            <person name="Martin F.M."/>
        </authorList>
    </citation>
    <scope>NUCLEOTIDE SEQUENCE</scope>
    <source>
        <strain evidence="1">FP105234-sp</strain>
    </source>
</reference>
<comment type="caution">
    <text evidence="1">The sequence shown here is derived from an EMBL/GenBank/DDBJ whole genome shotgun (WGS) entry which is preliminary data.</text>
</comment>
<keyword evidence="2" id="KW-1185">Reference proteome</keyword>
<evidence type="ECO:0000313" key="1">
    <source>
        <dbReference type="EMBL" id="KAI0038598.1"/>
    </source>
</evidence>
<proteinExistence type="predicted"/>
<sequence length="514" mass="56559">MCSDTMPSFPAHVSRPRFLATYFASSHPSTHSRETTTKTTTKRTKRTTKKRTKGTTKKFPRNSVGSQSLTFVNAGGTSLFATGPFGPTSPSRSHSASTGQPLFLPAHRTDVAGNLSDMIKPSDEFASLSPDLSHALILRIFVGTSMHPALCTPMPLLRTLDLSSILQFPANLLGGASTPCLRHLGLACPGKLPWPSLPFAAAHLVSLEIGRFSADSMCSATFEDVFSPLERMPALERLVLRVNIDGTDGAHRVVALEQLRHIEVGNRMRVAGVRRFLEHLALPAVVTLGCSVYGAGRNRDEVRALFQLVTAYIPVKSRIGPLSSIQCKPIKTDYLPSVKVIAWRDVDAQDQPALALTFKLNKYGGRLTQMQTHIVQFALDALVSEDLRELGVWIGGDDPAWMDVLERVPKLQHLSVKGTAAAIALCDVLFHGKCAEDFLPALGTLTLADLNFWHLSMDSGRADPLRWWLVKRARAGRALRKLDLTECDADEEFKRKMKMAVPRLTVLYAEEMIW</sequence>
<name>A0ACB8R3N0_9AGAM</name>